<comment type="caution">
    <text evidence="1">The sequence shown here is derived from an EMBL/GenBank/DDBJ whole genome shotgun (WGS) entry which is preliminary data.</text>
</comment>
<evidence type="ECO:0000313" key="1">
    <source>
        <dbReference type="EMBL" id="GAA1988188.1"/>
    </source>
</evidence>
<name>A0ABN2SLI9_9MICO</name>
<reference evidence="1 2" key="1">
    <citation type="journal article" date="2019" name="Int. J. Syst. Evol. Microbiol.">
        <title>The Global Catalogue of Microorganisms (GCM) 10K type strain sequencing project: providing services to taxonomists for standard genome sequencing and annotation.</title>
        <authorList>
            <consortium name="The Broad Institute Genomics Platform"/>
            <consortium name="The Broad Institute Genome Sequencing Center for Infectious Disease"/>
            <person name="Wu L."/>
            <person name="Ma J."/>
        </authorList>
    </citation>
    <scope>NUCLEOTIDE SEQUENCE [LARGE SCALE GENOMIC DNA]</scope>
    <source>
        <strain evidence="1 2">JCM 14902</strain>
    </source>
</reference>
<organism evidence="1 2">
    <name type="scientific">Microbacterium pumilum</name>
    <dbReference type="NCBI Taxonomy" id="344165"/>
    <lineage>
        <taxon>Bacteria</taxon>
        <taxon>Bacillati</taxon>
        <taxon>Actinomycetota</taxon>
        <taxon>Actinomycetes</taxon>
        <taxon>Micrococcales</taxon>
        <taxon>Microbacteriaceae</taxon>
        <taxon>Microbacterium</taxon>
    </lineage>
</organism>
<dbReference type="Proteomes" id="UP001500326">
    <property type="component" value="Unassembled WGS sequence"/>
</dbReference>
<dbReference type="EMBL" id="BAAAOH010000001">
    <property type="protein sequence ID" value="GAA1988188.1"/>
    <property type="molecule type" value="Genomic_DNA"/>
</dbReference>
<proteinExistence type="predicted"/>
<dbReference type="Gene3D" id="3.90.1150.200">
    <property type="match status" value="1"/>
</dbReference>
<evidence type="ECO:0000313" key="2">
    <source>
        <dbReference type="Proteomes" id="UP001500326"/>
    </source>
</evidence>
<protein>
    <submittedName>
        <fullName evidence="1">Iron chaperone</fullName>
    </submittedName>
</protein>
<accession>A0ABN2SLI9</accession>
<dbReference type="RefSeq" id="WP_344062291.1">
    <property type="nucleotide sequence ID" value="NZ_BAAAOH010000001.1"/>
</dbReference>
<gene>
    <name evidence="1" type="ORF">GCM10009777_23800</name>
</gene>
<dbReference type="SUPFAM" id="SSF159888">
    <property type="entry name" value="YdhG-like"/>
    <property type="match status" value="1"/>
</dbReference>
<sequence length="126" mass="13529">MAAPTTVDAYIASFPPDVAERLERIRGILVDAVAESGVEPEQKIRYGIGAVMLGGRYAIHFAGWKKHIGLYPVGTLDEPLEGEVAPYRAEKDSVVFLHRDPVPYELIARVAEAVVAKRGAGAAGKS</sequence>
<keyword evidence="2" id="KW-1185">Reference proteome</keyword>